<keyword evidence="1" id="KW-0732">Signal</keyword>
<protein>
    <submittedName>
        <fullName evidence="3">Protein PLASTID REDOX INSENSITIVE 2, chloroplastic</fullName>
    </submittedName>
</protein>
<reference evidence="3" key="1">
    <citation type="submission" date="2025-08" db="UniProtKB">
        <authorList>
            <consortium name="RefSeq"/>
        </authorList>
    </citation>
    <scope>IDENTIFICATION</scope>
    <source>
        <tissue evidence="3">Seedling</tissue>
    </source>
</reference>
<dbReference type="RefSeq" id="XP_015879639.3">
    <property type="nucleotide sequence ID" value="XM_016024153.4"/>
</dbReference>
<dbReference type="Proteomes" id="UP001652623">
    <property type="component" value="Chromosome 4"/>
</dbReference>
<accession>A0A6P3ZKY1</accession>
<dbReference type="PANTHER" id="PTHR35987">
    <property type="entry name" value="PROTEIN PLASTID REDOX INSENSITIVE 2, CHLOROPLASTIC-RELATED"/>
    <property type="match status" value="1"/>
</dbReference>
<dbReference type="GeneID" id="125421878"/>
<evidence type="ECO:0000313" key="3">
    <source>
        <dbReference type="RefSeq" id="XP_015879639.3"/>
    </source>
</evidence>
<dbReference type="GO" id="GO:0010468">
    <property type="term" value="P:regulation of gene expression"/>
    <property type="evidence" value="ECO:0007669"/>
    <property type="project" value="InterPro"/>
</dbReference>
<organism evidence="2 3">
    <name type="scientific">Ziziphus jujuba</name>
    <name type="common">Chinese jujube</name>
    <name type="synonym">Ziziphus sativa</name>
    <dbReference type="NCBI Taxonomy" id="326968"/>
    <lineage>
        <taxon>Eukaryota</taxon>
        <taxon>Viridiplantae</taxon>
        <taxon>Streptophyta</taxon>
        <taxon>Embryophyta</taxon>
        <taxon>Tracheophyta</taxon>
        <taxon>Spermatophyta</taxon>
        <taxon>Magnoliopsida</taxon>
        <taxon>eudicotyledons</taxon>
        <taxon>Gunneridae</taxon>
        <taxon>Pentapetalae</taxon>
        <taxon>rosids</taxon>
        <taxon>fabids</taxon>
        <taxon>Rosales</taxon>
        <taxon>Rhamnaceae</taxon>
        <taxon>Paliureae</taxon>
        <taxon>Ziziphus</taxon>
    </lineage>
</organism>
<feature type="chain" id="PRO_5047393945" evidence="1">
    <location>
        <begin position="19"/>
        <end position="184"/>
    </location>
</feature>
<dbReference type="InParanoid" id="A0A6P3ZKY1"/>
<sequence length="184" mass="20112">MKIMVASLALSLTVTVNVNPPSSLLHLLPLLSSSSSSSSSATASGVRFKHSLVVEKAERRLASTSKHICRAAATEYKFPDPIPEFADAETEKFRNHLLTKLSKRDIYGDSVDQVVRICTEIFSTFLHTEYGGPGTLLVLPFIDMADTVNERGLPGGPQAARAAVKWAQKHVDKDWNEWTGGDDE</sequence>
<feature type="signal peptide" evidence="1">
    <location>
        <begin position="1"/>
        <end position="18"/>
    </location>
</feature>
<gene>
    <name evidence="3" type="primary">LOC125421878</name>
</gene>
<evidence type="ECO:0000313" key="2">
    <source>
        <dbReference type="Proteomes" id="UP001652623"/>
    </source>
</evidence>
<keyword evidence="2" id="KW-1185">Reference proteome</keyword>
<dbReference type="KEGG" id="zju:125421878"/>
<evidence type="ECO:0000256" key="1">
    <source>
        <dbReference type="SAM" id="SignalP"/>
    </source>
</evidence>
<dbReference type="InterPro" id="IPR039349">
    <property type="entry name" value="PRIN2"/>
</dbReference>
<dbReference type="FunCoup" id="A0A6P3ZKY1">
    <property type="interactions" value="618"/>
</dbReference>
<proteinExistence type="predicted"/>
<name>A0A6P3ZKY1_ZIZJJ</name>
<dbReference type="AlphaFoldDB" id="A0A6P3ZKY1"/>
<dbReference type="PANTHER" id="PTHR35987:SF2">
    <property type="entry name" value="PROTEIN PLASTID REDOX INSENSITIVE 2, CHLOROPLASTIC"/>
    <property type="match status" value="1"/>
</dbReference>